<protein>
    <submittedName>
        <fullName evidence="3">Uncharacterized protein</fullName>
    </submittedName>
</protein>
<dbReference type="AlphaFoldDB" id="A0A835STS5"/>
<feature type="transmembrane region" description="Helical" evidence="2">
    <location>
        <begin position="110"/>
        <end position="134"/>
    </location>
</feature>
<gene>
    <name evidence="3" type="ORF">HXX76_011714</name>
</gene>
<organism evidence="3 4">
    <name type="scientific">Chlamydomonas incerta</name>
    <dbReference type="NCBI Taxonomy" id="51695"/>
    <lineage>
        <taxon>Eukaryota</taxon>
        <taxon>Viridiplantae</taxon>
        <taxon>Chlorophyta</taxon>
        <taxon>core chlorophytes</taxon>
        <taxon>Chlorophyceae</taxon>
        <taxon>CS clade</taxon>
        <taxon>Chlamydomonadales</taxon>
        <taxon>Chlamydomonadaceae</taxon>
        <taxon>Chlamydomonas</taxon>
    </lineage>
</organism>
<accession>A0A835STS5</accession>
<name>A0A835STS5_CHLIN</name>
<evidence type="ECO:0000256" key="1">
    <source>
        <dbReference type="SAM" id="MobiDB-lite"/>
    </source>
</evidence>
<comment type="caution">
    <text evidence="3">The sequence shown here is derived from an EMBL/GenBank/DDBJ whole genome shotgun (WGS) entry which is preliminary data.</text>
</comment>
<feature type="transmembrane region" description="Helical" evidence="2">
    <location>
        <begin position="269"/>
        <end position="293"/>
    </location>
</feature>
<dbReference type="OrthoDB" id="531119at2759"/>
<evidence type="ECO:0000313" key="4">
    <source>
        <dbReference type="Proteomes" id="UP000650467"/>
    </source>
</evidence>
<keyword evidence="2" id="KW-0812">Transmembrane</keyword>
<proteinExistence type="predicted"/>
<dbReference type="EMBL" id="JAEHOC010000047">
    <property type="protein sequence ID" value="KAG2426485.1"/>
    <property type="molecule type" value="Genomic_DNA"/>
</dbReference>
<reference evidence="3" key="1">
    <citation type="journal article" date="2020" name="bioRxiv">
        <title>Comparative genomics of Chlamydomonas.</title>
        <authorList>
            <person name="Craig R.J."/>
            <person name="Hasan A.R."/>
            <person name="Ness R.W."/>
            <person name="Keightley P.D."/>
        </authorList>
    </citation>
    <scope>NUCLEOTIDE SEQUENCE</scope>
    <source>
        <strain evidence="3">SAG 7.73</strain>
    </source>
</reference>
<keyword evidence="2" id="KW-1133">Transmembrane helix</keyword>
<feature type="transmembrane region" description="Helical" evidence="2">
    <location>
        <begin position="305"/>
        <end position="326"/>
    </location>
</feature>
<feature type="transmembrane region" description="Helical" evidence="2">
    <location>
        <begin position="226"/>
        <end position="248"/>
    </location>
</feature>
<keyword evidence="2" id="KW-0472">Membrane</keyword>
<keyword evidence="4" id="KW-1185">Reference proteome</keyword>
<evidence type="ECO:0000313" key="3">
    <source>
        <dbReference type="EMBL" id="KAG2426485.1"/>
    </source>
</evidence>
<feature type="transmembrane region" description="Helical" evidence="2">
    <location>
        <begin position="191"/>
        <end position="214"/>
    </location>
</feature>
<feature type="region of interest" description="Disordered" evidence="1">
    <location>
        <begin position="160"/>
        <end position="180"/>
    </location>
</feature>
<dbReference type="Proteomes" id="UP000650467">
    <property type="component" value="Unassembled WGS sequence"/>
</dbReference>
<feature type="transmembrane region" description="Helical" evidence="2">
    <location>
        <begin position="67"/>
        <end position="90"/>
    </location>
</feature>
<evidence type="ECO:0000256" key="2">
    <source>
        <dbReference type="SAM" id="Phobius"/>
    </source>
</evidence>
<sequence length="334" mass="37417">MPFQRVGRMPLLLATVKGTDEVGRVFRWLARRCRKRVKQPYECPDSPPKLTWFDALRFKRHYHKPGWWIAALFVVGSLFWLFTGIARLTTPVSLPEQWPPGLGSLSAGMSVWPEVVALYLMYLPACVIQVYEAINMDLEARMRAWRRACLQHQAAAAKATESTEAAAAPPAPPRPRPRLLPSHADMRTVSFWLAAMQLIGIFVFCAAVTTELVGKAVPLSDRIYRWVISFEFFIGGALFTGSSWMACVEETGSYWRGCVPSRWADLHSVSWAAVFFALHGSLGFMIFGIVFFSYTDIGWASTQGIMAYGQVWASLCFIISSAAGLLEQANPEHL</sequence>